<dbReference type="AlphaFoldDB" id="A0A4S9M345"/>
<feature type="transmembrane region" description="Helical" evidence="8">
    <location>
        <begin position="344"/>
        <end position="364"/>
    </location>
</feature>
<dbReference type="GO" id="GO:0015171">
    <property type="term" value="F:amino acid transmembrane transporter activity"/>
    <property type="evidence" value="ECO:0007669"/>
    <property type="project" value="TreeGrafter"/>
</dbReference>
<dbReference type="Proteomes" id="UP000306584">
    <property type="component" value="Unassembled WGS sequence"/>
</dbReference>
<comment type="subcellular location">
    <subcellularLocation>
        <location evidence="1">Membrane</location>
        <topology evidence="1">Multi-pass membrane protein</topology>
    </subcellularLocation>
</comment>
<keyword evidence="5 8" id="KW-1133">Transmembrane helix</keyword>
<dbReference type="PANTHER" id="PTHR43341">
    <property type="entry name" value="AMINO ACID PERMEASE"/>
    <property type="match status" value="1"/>
</dbReference>
<feature type="transmembrane region" description="Helical" evidence="8">
    <location>
        <begin position="42"/>
        <end position="61"/>
    </location>
</feature>
<evidence type="ECO:0000313" key="11">
    <source>
        <dbReference type="Proteomes" id="UP000306584"/>
    </source>
</evidence>
<dbReference type="EMBL" id="QZBD01000001">
    <property type="protein sequence ID" value="THY36858.1"/>
    <property type="molecule type" value="Genomic_DNA"/>
</dbReference>
<dbReference type="FunFam" id="1.20.1740.10:FF:000006">
    <property type="entry name" value="General amino acid permease"/>
    <property type="match status" value="1"/>
</dbReference>
<keyword evidence="6 8" id="KW-0472">Membrane</keyword>
<feature type="transmembrane region" description="Helical" evidence="8">
    <location>
        <begin position="390"/>
        <end position="409"/>
    </location>
</feature>
<gene>
    <name evidence="10" type="ORF">D6D01_00061</name>
</gene>
<feature type="transmembrane region" description="Helical" evidence="8">
    <location>
        <begin position="288"/>
        <end position="308"/>
    </location>
</feature>
<feature type="transmembrane region" description="Helical" evidence="8">
    <location>
        <begin position="429"/>
        <end position="446"/>
    </location>
</feature>
<evidence type="ECO:0000256" key="8">
    <source>
        <dbReference type="SAM" id="Phobius"/>
    </source>
</evidence>
<evidence type="ECO:0000256" key="4">
    <source>
        <dbReference type="ARBA" id="ARBA00022970"/>
    </source>
</evidence>
<feature type="transmembrane region" description="Helical" evidence="8">
    <location>
        <begin position="165"/>
        <end position="187"/>
    </location>
</feature>
<comment type="caution">
    <text evidence="10">The sequence shown here is derived from an EMBL/GenBank/DDBJ whole genome shotgun (WGS) entry which is preliminary data.</text>
</comment>
<feature type="transmembrane region" description="Helical" evidence="8">
    <location>
        <begin position="246"/>
        <end position="267"/>
    </location>
</feature>
<evidence type="ECO:0000256" key="3">
    <source>
        <dbReference type="ARBA" id="ARBA00022692"/>
    </source>
</evidence>
<protein>
    <recommendedName>
        <fullName evidence="9">Amino acid permease/ SLC12A domain-containing protein</fullName>
    </recommendedName>
</protein>
<keyword evidence="2" id="KW-0813">Transport</keyword>
<organism evidence="10 11">
    <name type="scientific">Aureobasidium pullulans</name>
    <name type="common">Black yeast</name>
    <name type="synonym">Pullularia pullulans</name>
    <dbReference type="NCBI Taxonomy" id="5580"/>
    <lineage>
        <taxon>Eukaryota</taxon>
        <taxon>Fungi</taxon>
        <taxon>Dikarya</taxon>
        <taxon>Ascomycota</taxon>
        <taxon>Pezizomycotina</taxon>
        <taxon>Dothideomycetes</taxon>
        <taxon>Dothideomycetidae</taxon>
        <taxon>Dothideales</taxon>
        <taxon>Saccotheciaceae</taxon>
        <taxon>Aureobasidium</taxon>
    </lineage>
</organism>
<dbReference type="PIRSF" id="PIRSF006060">
    <property type="entry name" value="AA_transporter"/>
    <property type="match status" value="1"/>
</dbReference>
<feature type="compositionally biased region" description="Basic and acidic residues" evidence="7">
    <location>
        <begin position="8"/>
        <end position="20"/>
    </location>
</feature>
<reference evidence="10 11" key="1">
    <citation type="submission" date="2018-10" db="EMBL/GenBank/DDBJ databases">
        <title>Fifty Aureobasidium pullulans genomes reveal a recombining polyextremotolerant generalist.</title>
        <authorList>
            <person name="Gostincar C."/>
            <person name="Turk M."/>
            <person name="Zajc J."/>
            <person name="Gunde-Cimerman N."/>
        </authorList>
    </citation>
    <scope>NUCLEOTIDE SEQUENCE [LARGE SCALE GENOMIC DNA]</scope>
    <source>
        <strain evidence="10 11">EXF-6604</strain>
    </source>
</reference>
<dbReference type="Gene3D" id="1.20.1740.10">
    <property type="entry name" value="Amino acid/polyamine transporter I"/>
    <property type="match status" value="1"/>
</dbReference>
<sequence>MAPSQAVADDKSVPVHESRSEDDVGDVVSLSHLHRTLDNRQIQLIAIGGSIAMCDTFTVFITNTTQGTGLFVSIGYGLIEGGPGSLFIAFTIYSCWLGLVNNCMAEMSIYMPVAGGWSRMGSHWVDEAFGFMLGWNFLLYELCLIPFEISALNLVLTFWRSDIPIWAVCLATSTLYGLLNIFAVRWYGESEFWLASGKVLLIGIVFMFTFITMVGGNPQHDAYGFRYWREPGSFAAYVSQGALGRFQGFLGALFQAAFTIVGPEYLSMVAGEAVNPRKTMKSAFKTTYWRYGIFFIGGALCVGIVVPYNDAGLIEKLNGDGSGTGAASPYVVAMSNLGVEVLPHITNALLVTSIFSAGNSYVYCSSRTLYAMSMDGHAPKLFQKCTKNGVPIYAFVVPMLFSLISFLSISSGSAKVITWLANLTEASQLINYIGMCTVYLFFYRALKVQGISRDTLPYKGWWQPYCAWFGLATMILTVLFYGYTTFLTGWWNTGTFFSYYTMCFVSPILYIGWKVIKKTKVVKPEEADLIWERPLIEAYEATLIDDGSKGFWDDCAKAVGLRKRHKTDESIELSSPAS</sequence>
<evidence type="ECO:0000256" key="5">
    <source>
        <dbReference type="ARBA" id="ARBA00022989"/>
    </source>
</evidence>
<dbReference type="InterPro" id="IPR004841">
    <property type="entry name" value="AA-permease/SLC12A_dom"/>
</dbReference>
<evidence type="ECO:0000256" key="6">
    <source>
        <dbReference type="ARBA" id="ARBA00023136"/>
    </source>
</evidence>
<feature type="transmembrane region" description="Helical" evidence="8">
    <location>
        <begin position="466"/>
        <end position="484"/>
    </location>
</feature>
<name>A0A4S9M345_AURPU</name>
<feature type="transmembrane region" description="Helical" evidence="8">
    <location>
        <begin position="81"/>
        <end position="100"/>
    </location>
</feature>
<feature type="transmembrane region" description="Helical" evidence="8">
    <location>
        <begin position="199"/>
        <end position="216"/>
    </location>
</feature>
<keyword evidence="3 8" id="KW-0812">Transmembrane</keyword>
<dbReference type="InterPro" id="IPR050524">
    <property type="entry name" value="APC_YAT"/>
</dbReference>
<dbReference type="GO" id="GO:0016020">
    <property type="term" value="C:membrane"/>
    <property type="evidence" value="ECO:0007669"/>
    <property type="project" value="UniProtKB-SubCell"/>
</dbReference>
<evidence type="ECO:0000256" key="2">
    <source>
        <dbReference type="ARBA" id="ARBA00022448"/>
    </source>
</evidence>
<feature type="transmembrane region" description="Helical" evidence="8">
    <location>
        <begin position="496"/>
        <end position="513"/>
    </location>
</feature>
<accession>A0A4S9M345</accession>
<feature type="region of interest" description="Disordered" evidence="7">
    <location>
        <begin position="1"/>
        <end position="20"/>
    </location>
</feature>
<feature type="domain" description="Amino acid permease/ SLC12A" evidence="9">
    <location>
        <begin position="66"/>
        <end position="521"/>
    </location>
</feature>
<evidence type="ECO:0000259" key="9">
    <source>
        <dbReference type="Pfam" id="PF00324"/>
    </source>
</evidence>
<dbReference type="Pfam" id="PF00324">
    <property type="entry name" value="AA_permease"/>
    <property type="match status" value="1"/>
</dbReference>
<feature type="transmembrane region" description="Helical" evidence="8">
    <location>
        <begin position="137"/>
        <end position="159"/>
    </location>
</feature>
<keyword evidence="4" id="KW-0029">Amino-acid transport</keyword>
<evidence type="ECO:0000313" key="10">
    <source>
        <dbReference type="EMBL" id="THY36858.1"/>
    </source>
</evidence>
<dbReference type="PANTHER" id="PTHR43341:SF6">
    <property type="entry name" value="AMINO ACID TRANSPORTER (EUROFUNG)"/>
    <property type="match status" value="1"/>
</dbReference>
<evidence type="ECO:0000256" key="7">
    <source>
        <dbReference type="SAM" id="MobiDB-lite"/>
    </source>
</evidence>
<evidence type="ECO:0000256" key="1">
    <source>
        <dbReference type="ARBA" id="ARBA00004141"/>
    </source>
</evidence>
<proteinExistence type="predicted"/>